<dbReference type="PANTHER" id="PTHR27002">
    <property type="entry name" value="RECEPTOR-LIKE SERINE/THREONINE-PROTEIN KINASE SD1-8"/>
    <property type="match status" value="1"/>
</dbReference>
<comment type="caution">
    <text evidence="7">The sequence shown here is derived from an EMBL/GenBank/DDBJ whole genome shotgun (WGS) entry which is preliminary data.</text>
</comment>
<dbReference type="InterPro" id="IPR020635">
    <property type="entry name" value="Tyr_kinase_cat_dom"/>
</dbReference>
<organism evidence="7 8">
    <name type="scientific">Penstemon davidsonii</name>
    <dbReference type="NCBI Taxonomy" id="160366"/>
    <lineage>
        <taxon>Eukaryota</taxon>
        <taxon>Viridiplantae</taxon>
        <taxon>Streptophyta</taxon>
        <taxon>Embryophyta</taxon>
        <taxon>Tracheophyta</taxon>
        <taxon>Spermatophyta</taxon>
        <taxon>Magnoliopsida</taxon>
        <taxon>eudicotyledons</taxon>
        <taxon>Gunneridae</taxon>
        <taxon>Pentapetalae</taxon>
        <taxon>asterids</taxon>
        <taxon>lamiids</taxon>
        <taxon>Lamiales</taxon>
        <taxon>Plantaginaceae</taxon>
        <taxon>Cheloneae</taxon>
        <taxon>Penstemon</taxon>
    </lineage>
</organism>
<evidence type="ECO:0000256" key="2">
    <source>
        <dbReference type="ARBA" id="ARBA00022679"/>
    </source>
</evidence>
<dbReference type="InterPro" id="IPR001245">
    <property type="entry name" value="Ser-Thr/Tyr_kinase_cat_dom"/>
</dbReference>
<keyword evidence="5" id="KW-0067">ATP-binding</keyword>
<feature type="domain" description="Protein kinase" evidence="6">
    <location>
        <begin position="40"/>
        <end position="291"/>
    </location>
</feature>
<keyword evidence="3" id="KW-0547">Nucleotide-binding</keyword>
<dbReference type="InterPro" id="IPR000719">
    <property type="entry name" value="Prot_kinase_dom"/>
</dbReference>
<dbReference type="Gene3D" id="3.30.200.20">
    <property type="entry name" value="Phosphorylase Kinase, domain 1"/>
    <property type="match status" value="1"/>
</dbReference>
<proteinExistence type="predicted"/>
<evidence type="ECO:0000256" key="4">
    <source>
        <dbReference type="ARBA" id="ARBA00022777"/>
    </source>
</evidence>
<gene>
    <name evidence="7" type="ORF">RD792_008011</name>
</gene>
<dbReference type="EMBL" id="JAYDYQ010002533">
    <property type="protein sequence ID" value="KAK4485372.1"/>
    <property type="molecule type" value="Genomic_DNA"/>
</dbReference>
<evidence type="ECO:0000259" key="6">
    <source>
        <dbReference type="PROSITE" id="PS50011"/>
    </source>
</evidence>
<evidence type="ECO:0000313" key="8">
    <source>
        <dbReference type="Proteomes" id="UP001291926"/>
    </source>
</evidence>
<evidence type="ECO:0000313" key="7">
    <source>
        <dbReference type="EMBL" id="KAK4485372.1"/>
    </source>
</evidence>
<dbReference type="Gene3D" id="1.10.510.10">
    <property type="entry name" value="Transferase(Phosphotransferase) domain 1"/>
    <property type="match status" value="1"/>
</dbReference>
<dbReference type="PROSITE" id="PS50011">
    <property type="entry name" value="PROTEIN_KINASE_DOM"/>
    <property type="match status" value="1"/>
</dbReference>
<reference evidence="7 8" key="1">
    <citation type="journal article" date="2023" name="bioRxiv">
        <title>Genome report: Whole genome sequence and annotation of Penstemon davidsonii.</title>
        <authorList>
            <person name="Ostevik K.L."/>
            <person name="Alabady M."/>
            <person name="Zhang M."/>
            <person name="Rausher M.D."/>
        </authorList>
    </citation>
    <scope>NUCLEOTIDE SEQUENCE [LARGE SCALE GENOMIC DNA]</scope>
    <source>
        <strain evidence="7">DNT005</strain>
        <tissue evidence="7">Whole leaf</tissue>
    </source>
</reference>
<sequence>AHVISLDSSAIVLKDETEKVNVKELPLFTFKKLSNATDKYHEKNLLGRGGFGLVYKGEDIWQMGKKIGVKRLSTVSRQDNVEFMNEVVVISKLQHRNLVTLIGCCVEIEEKMLIYEYMPNYKSLDGCLFDPNHLSQKILDWKKRFNIIEDVYSFSVLMLEIISGKKNTHYCNHELSLSLLGCAWKLWNEENGLDFVDQTIKGSNFQGEIVICIHIVLLCVQDFLNDKPAVQKVLSMLNREIIDLPRPYINRYLPRNGTALMLGPERLHGRAKLDIHIPMTLQSLCLMYDDM</sequence>
<feature type="non-terminal residue" evidence="7">
    <location>
        <position position="1"/>
    </location>
</feature>
<protein>
    <recommendedName>
        <fullName evidence="6">Protein kinase domain-containing protein</fullName>
    </recommendedName>
</protein>
<evidence type="ECO:0000256" key="1">
    <source>
        <dbReference type="ARBA" id="ARBA00022527"/>
    </source>
</evidence>
<dbReference type="InterPro" id="IPR011009">
    <property type="entry name" value="Kinase-like_dom_sf"/>
</dbReference>
<keyword evidence="4" id="KW-0418">Kinase</keyword>
<dbReference type="SUPFAM" id="SSF56112">
    <property type="entry name" value="Protein kinase-like (PK-like)"/>
    <property type="match status" value="1"/>
</dbReference>
<keyword evidence="2" id="KW-0808">Transferase</keyword>
<evidence type="ECO:0000256" key="3">
    <source>
        <dbReference type="ARBA" id="ARBA00022741"/>
    </source>
</evidence>
<dbReference type="SMART" id="SM00219">
    <property type="entry name" value="TyrKc"/>
    <property type="match status" value="1"/>
</dbReference>
<dbReference type="Pfam" id="PF07714">
    <property type="entry name" value="PK_Tyr_Ser-Thr"/>
    <property type="match status" value="1"/>
</dbReference>
<evidence type="ECO:0000256" key="5">
    <source>
        <dbReference type="ARBA" id="ARBA00022840"/>
    </source>
</evidence>
<dbReference type="Proteomes" id="UP001291926">
    <property type="component" value="Unassembled WGS sequence"/>
</dbReference>
<keyword evidence="8" id="KW-1185">Reference proteome</keyword>
<name>A0ABR0D843_9LAMI</name>
<dbReference type="PANTHER" id="PTHR27002:SF1082">
    <property type="entry name" value="OS06G0693000 PROTEIN"/>
    <property type="match status" value="1"/>
</dbReference>
<accession>A0ABR0D843</accession>
<keyword evidence="1" id="KW-0723">Serine/threonine-protein kinase</keyword>